<comment type="catalytic activity">
    <reaction evidence="19">
        <text>ATP + H2O = ADP + phosphate + H(+)</text>
        <dbReference type="Rhea" id="RHEA:13065"/>
        <dbReference type="ChEBI" id="CHEBI:15377"/>
        <dbReference type="ChEBI" id="CHEBI:15378"/>
        <dbReference type="ChEBI" id="CHEBI:30616"/>
        <dbReference type="ChEBI" id="CHEBI:43474"/>
        <dbReference type="ChEBI" id="CHEBI:456216"/>
        <dbReference type="EC" id="3.6.4.13"/>
    </reaction>
    <physiologicalReaction direction="left-to-right" evidence="19">
        <dbReference type="Rhea" id="RHEA:13066"/>
    </physiologicalReaction>
</comment>
<feature type="region of interest" description="Disordered" evidence="20">
    <location>
        <begin position="246"/>
        <end position="267"/>
    </location>
</feature>
<evidence type="ECO:0000256" key="11">
    <source>
        <dbReference type="ARBA" id="ARBA00022801"/>
    </source>
</evidence>
<keyword evidence="17" id="KW-0694">RNA-binding</keyword>
<keyword evidence="16" id="KW-0391">Immunity</keyword>
<dbReference type="InterPro" id="IPR051363">
    <property type="entry name" value="RLR_Helicase"/>
</dbReference>
<keyword evidence="4" id="KW-0963">Cytoplasm</keyword>
<dbReference type="Pfam" id="PF16739">
    <property type="entry name" value="CARD_2"/>
    <property type="match status" value="2"/>
</dbReference>
<dbReference type="InterPro" id="IPR006935">
    <property type="entry name" value="Helicase/UvrB_N"/>
</dbReference>
<dbReference type="SMART" id="SM00490">
    <property type="entry name" value="HELICc"/>
    <property type="match status" value="1"/>
</dbReference>
<feature type="domain" description="Helicase ATP-binding" evidence="21">
    <location>
        <begin position="279"/>
        <end position="457"/>
    </location>
</feature>
<keyword evidence="15" id="KW-0832">Ubl conjugation</keyword>
<evidence type="ECO:0000256" key="16">
    <source>
        <dbReference type="ARBA" id="ARBA00022859"/>
    </source>
</evidence>
<dbReference type="PANTHER" id="PTHR14074:SF16">
    <property type="entry name" value="ANTIVIRAL INNATE IMMUNE RESPONSE RECEPTOR RIG-I"/>
    <property type="match status" value="1"/>
</dbReference>
<keyword evidence="6" id="KW-0597">Phosphoprotein</keyword>
<dbReference type="Gene3D" id="2.170.150.30">
    <property type="entry name" value="RIG-I-like receptor, C-terminal regulatory domain"/>
    <property type="match status" value="1"/>
</dbReference>
<evidence type="ECO:0000256" key="19">
    <source>
        <dbReference type="ARBA" id="ARBA00049390"/>
    </source>
</evidence>
<dbReference type="CDD" id="cd08816">
    <property type="entry name" value="CARD_RIG-I_r1"/>
    <property type="match status" value="1"/>
</dbReference>
<evidence type="ECO:0000256" key="3">
    <source>
        <dbReference type="ARBA" id="ARBA00012552"/>
    </source>
</evidence>
<evidence type="ECO:0000256" key="6">
    <source>
        <dbReference type="ARBA" id="ARBA00022553"/>
    </source>
</evidence>
<dbReference type="PROSITE" id="PS51194">
    <property type="entry name" value="HELICASE_CTER"/>
    <property type="match status" value="1"/>
</dbReference>
<dbReference type="CDD" id="cd15805">
    <property type="entry name" value="RIG-I_C"/>
    <property type="match status" value="1"/>
</dbReference>
<dbReference type="Gene3D" id="3.40.50.300">
    <property type="entry name" value="P-loop containing nucleotide triphosphate hydrolases"/>
    <property type="match status" value="2"/>
</dbReference>
<dbReference type="PANTHER" id="PTHR14074">
    <property type="entry name" value="HELICASE WITH DEATH DOMAIN-RELATED"/>
    <property type="match status" value="1"/>
</dbReference>
<dbReference type="Ensembl" id="ENSCCRT00010101858.1">
    <property type="protein sequence ID" value="ENSCCRP00010091858.1"/>
    <property type="gene ID" value="ENSCCRG00010040124.1"/>
</dbReference>
<dbReference type="InterPro" id="IPR021673">
    <property type="entry name" value="RLR_CTR"/>
</dbReference>
<dbReference type="InterPro" id="IPR011029">
    <property type="entry name" value="DEATH-like_dom_sf"/>
</dbReference>
<dbReference type="AlphaFoldDB" id="A0A8C1R702"/>
<evidence type="ECO:0000256" key="5">
    <source>
        <dbReference type="ARBA" id="ARBA00022499"/>
    </source>
</evidence>
<evidence type="ECO:0000256" key="8">
    <source>
        <dbReference type="ARBA" id="ARBA00022723"/>
    </source>
</evidence>
<dbReference type="SMART" id="SM00487">
    <property type="entry name" value="DEXDc"/>
    <property type="match status" value="1"/>
</dbReference>
<evidence type="ECO:0000313" key="25">
    <source>
        <dbReference type="Proteomes" id="UP000694427"/>
    </source>
</evidence>
<dbReference type="Proteomes" id="UP000694427">
    <property type="component" value="Unplaced"/>
</dbReference>
<protein>
    <recommendedName>
        <fullName evidence="3">RNA helicase</fullName>
        <ecNumber evidence="3">3.6.4.13</ecNumber>
    </recommendedName>
</protein>
<dbReference type="GO" id="GO:0003725">
    <property type="term" value="F:double-stranded RNA binding"/>
    <property type="evidence" value="ECO:0007669"/>
    <property type="project" value="TreeGrafter"/>
</dbReference>
<dbReference type="GO" id="GO:0140374">
    <property type="term" value="P:antiviral innate immune response"/>
    <property type="evidence" value="ECO:0007669"/>
    <property type="project" value="TreeGrafter"/>
</dbReference>
<dbReference type="Pfam" id="PF11648">
    <property type="entry name" value="RIG-I_C-RD"/>
    <property type="match status" value="1"/>
</dbReference>
<dbReference type="InterPro" id="IPR041204">
    <property type="entry name" value="RIG-I-like_C"/>
</dbReference>
<dbReference type="InterPro" id="IPR014001">
    <property type="entry name" value="Helicase_ATP-bd"/>
</dbReference>
<keyword evidence="12" id="KW-0347">Helicase</keyword>
<dbReference type="PROSITE" id="PS51789">
    <property type="entry name" value="RLR_CTR"/>
    <property type="match status" value="1"/>
</dbReference>
<organism evidence="24 25">
    <name type="scientific">Cyprinus carpio</name>
    <name type="common">Common carp</name>
    <dbReference type="NCBI Taxonomy" id="7962"/>
    <lineage>
        <taxon>Eukaryota</taxon>
        <taxon>Metazoa</taxon>
        <taxon>Chordata</taxon>
        <taxon>Craniata</taxon>
        <taxon>Vertebrata</taxon>
        <taxon>Euteleostomi</taxon>
        <taxon>Actinopterygii</taxon>
        <taxon>Neopterygii</taxon>
        <taxon>Teleostei</taxon>
        <taxon>Ostariophysi</taxon>
        <taxon>Cypriniformes</taxon>
        <taxon>Cyprinidae</taxon>
        <taxon>Cyprininae</taxon>
        <taxon>Cyprinus</taxon>
    </lineage>
</organism>
<proteinExistence type="inferred from homology"/>
<evidence type="ECO:0000256" key="17">
    <source>
        <dbReference type="ARBA" id="ARBA00022884"/>
    </source>
</evidence>
<dbReference type="InterPro" id="IPR027417">
    <property type="entry name" value="P-loop_NTPase"/>
</dbReference>
<evidence type="ECO:0000256" key="2">
    <source>
        <dbReference type="ARBA" id="ARBA00006866"/>
    </source>
</evidence>
<keyword evidence="18" id="KW-0051">Antiviral defense</keyword>
<dbReference type="GO" id="GO:0003727">
    <property type="term" value="F:single-stranded RNA binding"/>
    <property type="evidence" value="ECO:0007669"/>
    <property type="project" value="TreeGrafter"/>
</dbReference>
<dbReference type="CDD" id="cd12090">
    <property type="entry name" value="MDA5_ID"/>
    <property type="match status" value="1"/>
</dbReference>
<evidence type="ECO:0000256" key="14">
    <source>
        <dbReference type="ARBA" id="ARBA00022840"/>
    </source>
</evidence>
<sequence>MYEMEKENLRRFSDYITKFLRPSVIKNFMTVYLDKEMVESILSTEMKSVTAAAQMLLDQMCYLEEVGWFQAFLDILLASEYTGLHDAIKEWNFQELEQLNEHRRFLERIEPSITKHLKPSELIAHMSGCLKPRECEEIQAVSLLLNMMCVCVCVFHASHVRACCVCVLQEESQRGRIAASEKLVASLLRSDKPNWFKLLKIALENCDLDEARDMLETSNTSSVSMMTTVCFEFREEAETEDMLMSSNNSTSVAEEPGGFTGKPERSGERKLREYQKELTAAAVQGQNTIICAPTGCGKTIVALAISEYHLKQFPEKAKIVFLATKVDVYEQQYKLFKEHFSSKDPNIRVTGMCGDMDYLSVRWLIEHHDIVVMTAQILVNALQSAEVPSLEILSLILFDECHNTTGKHPYNNIMTRYLDTKLTSSTHSLPQIVGLTASVGIGSFKNGLEAENNILQLCANLDTRVITTVTEHKDELKSYVHTPEKAFFEVQQCMSHPFIRIIKNIMSNIEQLAQKTFNIESLSNIQNREYGSQKYEQWIVSVQKSCKVLQMKNKDEERRICRELYNYTEHLRKYNDALIINEDARTKDALDYLDAFFDQVRNAGYDETERKLTALYDCQRPQLLRLATEGEQNPKLDELKFILEEEYHNNDQTRTVMFVKTRALADAMKKWIDETDSLKFLKPGVLIGKGRKSNFTGSGMTPNNQKGILESFKSSDQSKMLIATSVADEGIDIPQCNLVLMYEYVGNVVKMVQVRGRGRAEGSRCFLISSNKERIAKEKINMFKEKMVEEAIVQLQSRPADLSNKVDMLQREDKARRDHISSSPEKPKTQGSYELLCSKCKKFACMSDDIRVVQGAHHIVLDRSMFKRCTTAPHKNPRAFSGFCKKEKMLCAECKHDWGLIASYLTIQDLPLLKIESYVVQNCVTRRQDYFRKWRDVPFAMREFDMTEITPETCRPRDTAPDEV</sequence>
<dbReference type="Gene3D" id="1.20.1320.30">
    <property type="match status" value="1"/>
</dbReference>
<dbReference type="EC" id="3.6.4.13" evidence="3"/>
<evidence type="ECO:0000256" key="13">
    <source>
        <dbReference type="ARBA" id="ARBA00022833"/>
    </source>
</evidence>
<keyword evidence="25" id="KW-1185">Reference proteome</keyword>
<evidence type="ECO:0000256" key="4">
    <source>
        <dbReference type="ARBA" id="ARBA00022490"/>
    </source>
</evidence>
<dbReference type="GO" id="GO:0008270">
    <property type="term" value="F:zinc ion binding"/>
    <property type="evidence" value="ECO:0007669"/>
    <property type="project" value="TreeGrafter"/>
</dbReference>
<dbReference type="FunFam" id="3.40.50.300:FF:001233">
    <property type="entry name" value="Probable ATP-dependent RNA helicase DDX58"/>
    <property type="match status" value="1"/>
</dbReference>
<evidence type="ECO:0000256" key="20">
    <source>
        <dbReference type="SAM" id="MobiDB-lite"/>
    </source>
</evidence>
<dbReference type="Gene3D" id="1.10.533.10">
    <property type="entry name" value="Death Domain, Fas"/>
    <property type="match status" value="3"/>
</dbReference>
<evidence type="ECO:0000259" key="21">
    <source>
        <dbReference type="PROSITE" id="PS51192"/>
    </source>
</evidence>
<dbReference type="Pfam" id="PF18119">
    <property type="entry name" value="RIG-I_C"/>
    <property type="match status" value="1"/>
</dbReference>
<evidence type="ECO:0000256" key="12">
    <source>
        <dbReference type="ARBA" id="ARBA00022806"/>
    </source>
</evidence>
<feature type="domain" description="Helicase C-terminal" evidence="22">
    <location>
        <begin position="635"/>
        <end position="799"/>
    </location>
</feature>
<dbReference type="InterPro" id="IPR038557">
    <property type="entry name" value="RLR_C_sf"/>
</dbReference>
<dbReference type="FunFam" id="2.170.150.30:FF:000001">
    <property type="entry name" value="Probable ATP-dependent RNA helicase DDX58"/>
    <property type="match status" value="1"/>
</dbReference>
<reference evidence="24" key="2">
    <citation type="submission" date="2025-09" db="UniProtKB">
        <authorList>
            <consortium name="Ensembl"/>
        </authorList>
    </citation>
    <scope>IDENTIFICATION</scope>
</reference>
<evidence type="ECO:0000259" key="23">
    <source>
        <dbReference type="PROSITE" id="PS51789"/>
    </source>
</evidence>
<dbReference type="GO" id="GO:0002753">
    <property type="term" value="P:cytoplasmic pattern recognition receptor signaling pathway"/>
    <property type="evidence" value="ECO:0007669"/>
    <property type="project" value="TreeGrafter"/>
</dbReference>
<dbReference type="GO" id="GO:0005737">
    <property type="term" value="C:cytoplasm"/>
    <property type="evidence" value="ECO:0007669"/>
    <property type="project" value="UniProtKB-SubCell"/>
</dbReference>
<feature type="domain" description="RLR CTR" evidence="23">
    <location>
        <begin position="823"/>
        <end position="951"/>
    </location>
</feature>
<name>A0A8C1R702_CYPCA</name>
<reference evidence="24" key="1">
    <citation type="submission" date="2025-08" db="UniProtKB">
        <authorList>
            <consortium name="Ensembl"/>
        </authorList>
    </citation>
    <scope>IDENTIFICATION</scope>
</reference>
<comment type="subcellular location">
    <subcellularLocation>
        <location evidence="1">Cytoplasm</location>
    </subcellularLocation>
</comment>
<evidence type="ECO:0000313" key="24">
    <source>
        <dbReference type="Ensembl" id="ENSCCRP00010091858.1"/>
    </source>
</evidence>
<keyword evidence="5" id="KW-1017">Isopeptide bond</keyword>
<keyword evidence="9" id="KW-0677">Repeat</keyword>
<dbReference type="SUPFAM" id="SSF52540">
    <property type="entry name" value="P-loop containing nucleoside triphosphate hydrolases"/>
    <property type="match status" value="1"/>
</dbReference>
<dbReference type="PROSITE" id="PS51192">
    <property type="entry name" value="HELICASE_ATP_BIND_1"/>
    <property type="match status" value="1"/>
</dbReference>
<accession>A0A8C1R702</accession>
<comment type="similarity">
    <text evidence="2">Belongs to the helicase family. RLR subfamily.</text>
</comment>
<keyword evidence="7" id="KW-0399">Innate immunity</keyword>
<keyword evidence="14" id="KW-0067">ATP-binding</keyword>
<dbReference type="GO" id="GO:0016787">
    <property type="term" value="F:hydrolase activity"/>
    <property type="evidence" value="ECO:0007669"/>
    <property type="project" value="UniProtKB-KW"/>
</dbReference>
<evidence type="ECO:0000256" key="18">
    <source>
        <dbReference type="ARBA" id="ARBA00023118"/>
    </source>
</evidence>
<dbReference type="InterPro" id="IPR001650">
    <property type="entry name" value="Helicase_C-like"/>
</dbReference>
<keyword evidence="11" id="KW-0378">Hydrolase</keyword>
<evidence type="ECO:0000256" key="9">
    <source>
        <dbReference type="ARBA" id="ARBA00022737"/>
    </source>
</evidence>
<evidence type="ECO:0000256" key="1">
    <source>
        <dbReference type="ARBA" id="ARBA00004496"/>
    </source>
</evidence>
<dbReference type="GO" id="GO:0003724">
    <property type="term" value="F:RNA helicase activity"/>
    <property type="evidence" value="ECO:0007669"/>
    <property type="project" value="UniProtKB-EC"/>
</dbReference>
<evidence type="ECO:0000259" key="22">
    <source>
        <dbReference type="PROSITE" id="PS51194"/>
    </source>
</evidence>
<keyword evidence="10" id="KW-0547">Nucleotide-binding</keyword>
<dbReference type="Pfam" id="PF00271">
    <property type="entry name" value="Helicase_C"/>
    <property type="match status" value="1"/>
</dbReference>
<dbReference type="GO" id="GO:0005524">
    <property type="term" value="F:ATP binding"/>
    <property type="evidence" value="ECO:0007669"/>
    <property type="project" value="UniProtKB-KW"/>
</dbReference>
<evidence type="ECO:0000256" key="15">
    <source>
        <dbReference type="ARBA" id="ARBA00022843"/>
    </source>
</evidence>
<keyword evidence="8" id="KW-0479">Metal-binding</keyword>
<evidence type="ECO:0000256" key="7">
    <source>
        <dbReference type="ARBA" id="ARBA00022588"/>
    </source>
</evidence>
<dbReference type="InterPro" id="IPR031964">
    <property type="entry name" value="CARD_dom"/>
</dbReference>
<dbReference type="GO" id="GO:0003677">
    <property type="term" value="F:DNA binding"/>
    <property type="evidence" value="ECO:0007669"/>
    <property type="project" value="InterPro"/>
</dbReference>
<dbReference type="Pfam" id="PF04851">
    <property type="entry name" value="ResIII"/>
    <property type="match status" value="1"/>
</dbReference>
<keyword evidence="13" id="KW-0862">Zinc</keyword>
<evidence type="ECO:0000256" key="10">
    <source>
        <dbReference type="ARBA" id="ARBA00022741"/>
    </source>
</evidence>